<dbReference type="InterPro" id="IPR012312">
    <property type="entry name" value="Hemerythrin-like"/>
</dbReference>
<keyword evidence="2" id="KW-0963">Cytoplasm</keyword>
<keyword evidence="4" id="KW-0408">Iron</keyword>
<dbReference type="PANTHER" id="PTHR36438">
    <property type="entry name" value="IRON-SULFUR CLUSTER REPAIR PROTEIN YTFE"/>
    <property type="match status" value="1"/>
</dbReference>
<evidence type="ECO:0000256" key="2">
    <source>
        <dbReference type="ARBA" id="ARBA00022490"/>
    </source>
</evidence>
<dbReference type="Proteomes" id="UP001189619">
    <property type="component" value="Chromosome"/>
</dbReference>
<sequence length="233" mass="26682">MGQTFNGSETIGDIVAGFPGASNLLREYQIDFCCGGSRTLSAVLEQQQIDKSAFLARLNQMFQQAQEKRGQDTDWREASLSDLIDHIVQTHHAYLLKELPLLSEFTTKILRVHGQLHPELAQLHKLFHQMKMELEQHLITEEEMVFPLIRKAEQTGAETDISKAAHTIEELEADHSAVGTLLKEMRAVTQDYRLPEGACRTYTLTFQKLEELESDLFEHIHLENNVLFPRVKR</sequence>
<proteinExistence type="predicted"/>
<evidence type="ECO:0000313" key="7">
    <source>
        <dbReference type="Proteomes" id="UP001189619"/>
    </source>
</evidence>
<keyword evidence="7" id="KW-1185">Reference proteome</keyword>
<dbReference type="PANTHER" id="PTHR36438:SF1">
    <property type="entry name" value="IRON-SULFUR CLUSTER REPAIR PROTEIN YTFE"/>
    <property type="match status" value="1"/>
</dbReference>
<dbReference type="EMBL" id="OY569118">
    <property type="protein sequence ID" value="CAJ1003956.1"/>
    <property type="molecule type" value="Genomic_DNA"/>
</dbReference>
<accession>A0AA48RIY1</accession>
<evidence type="ECO:0000256" key="1">
    <source>
        <dbReference type="ARBA" id="ARBA00004496"/>
    </source>
</evidence>
<evidence type="ECO:0000259" key="5">
    <source>
        <dbReference type="Pfam" id="PF01814"/>
    </source>
</evidence>
<evidence type="ECO:0000256" key="4">
    <source>
        <dbReference type="ARBA" id="ARBA00023004"/>
    </source>
</evidence>
<keyword evidence="3" id="KW-0479">Metal-binding</keyword>
<organism evidence="6 7">
    <name type="scientific">Brevibacillus aydinogluensis</name>
    <dbReference type="NCBI Taxonomy" id="927786"/>
    <lineage>
        <taxon>Bacteria</taxon>
        <taxon>Bacillati</taxon>
        <taxon>Bacillota</taxon>
        <taxon>Bacilli</taxon>
        <taxon>Bacillales</taxon>
        <taxon>Paenibacillaceae</taxon>
        <taxon>Brevibacillus</taxon>
    </lineage>
</organism>
<dbReference type="Pfam" id="PF04405">
    <property type="entry name" value="ScdA_N"/>
    <property type="match status" value="1"/>
</dbReference>
<dbReference type="Gene3D" id="1.20.120.520">
    <property type="entry name" value="nmb1532 protein domain like"/>
    <property type="match status" value="1"/>
</dbReference>
<comment type="subcellular location">
    <subcellularLocation>
        <location evidence="1">Cytoplasm</location>
    </subcellularLocation>
</comment>
<evidence type="ECO:0000313" key="6">
    <source>
        <dbReference type="EMBL" id="CAJ1003956.1"/>
    </source>
</evidence>
<dbReference type="KEGG" id="bayd:BSPP4475_16650"/>
<dbReference type="NCBIfam" id="TIGR03652">
    <property type="entry name" value="FeS_repair_RIC"/>
    <property type="match status" value="1"/>
</dbReference>
<gene>
    <name evidence="6" type="primary">ric</name>
    <name evidence="6" type="ORF">BSPP4475_16650</name>
</gene>
<evidence type="ECO:0000256" key="3">
    <source>
        <dbReference type="ARBA" id="ARBA00022723"/>
    </source>
</evidence>
<dbReference type="InterPro" id="IPR019903">
    <property type="entry name" value="RIC_family"/>
</dbReference>
<protein>
    <submittedName>
        <fullName evidence="6">Iron-sulfur cluster repair di-iron protein</fullName>
    </submittedName>
</protein>
<dbReference type="GO" id="GO:0005737">
    <property type="term" value="C:cytoplasm"/>
    <property type="evidence" value="ECO:0007669"/>
    <property type="project" value="UniProtKB-SubCell"/>
</dbReference>
<reference evidence="6" key="1">
    <citation type="submission" date="2023-07" db="EMBL/GenBank/DDBJ databases">
        <authorList>
            <person name="Ivanov I."/>
            <person name="Teneva D."/>
            <person name="Stoikov I."/>
        </authorList>
    </citation>
    <scope>NUCLEOTIDE SEQUENCE</scope>
    <source>
        <strain evidence="6">4475</strain>
    </source>
</reference>
<name>A0AA48RIY1_9BACL</name>
<dbReference type="Pfam" id="PF01814">
    <property type="entry name" value="Hemerythrin"/>
    <property type="match status" value="1"/>
</dbReference>
<dbReference type="RefSeq" id="WP_171566555.1">
    <property type="nucleotide sequence ID" value="NZ_OY569118.1"/>
</dbReference>
<feature type="domain" description="Hemerythrin-like" evidence="5">
    <location>
        <begin position="84"/>
        <end position="230"/>
    </location>
</feature>
<dbReference type="GO" id="GO:0046872">
    <property type="term" value="F:metal ion binding"/>
    <property type="evidence" value="ECO:0007669"/>
    <property type="project" value="UniProtKB-KW"/>
</dbReference>
<dbReference type="AlphaFoldDB" id="A0AA48RIY1"/>